<keyword evidence="2" id="KW-1185">Reference proteome</keyword>
<evidence type="ECO:0000313" key="1">
    <source>
        <dbReference type="EMBL" id="WUX53485.1"/>
    </source>
</evidence>
<dbReference type="EMBL" id="CP109495">
    <property type="protein sequence ID" value="WUX53485.1"/>
    <property type="molecule type" value="Genomic_DNA"/>
</dbReference>
<name>A0ABZ2A451_STRNV</name>
<sequence>MINMQVRGETGDIVVNGSSRLDWMDTLQHVDADRYPFLGSLLPFADTMFNSRQTVKLRQEVADQSVRELLGHDATAEIERLCLQVEGESHLYLWFLGD</sequence>
<evidence type="ECO:0000313" key="2">
    <source>
        <dbReference type="Proteomes" id="UP001432209"/>
    </source>
</evidence>
<dbReference type="Proteomes" id="UP001432209">
    <property type="component" value="Chromosome"/>
</dbReference>
<dbReference type="RefSeq" id="WP_329077090.1">
    <property type="nucleotide sequence ID" value="NZ_CP108849.2"/>
</dbReference>
<accession>A0ABZ2A451</accession>
<proteinExistence type="predicted"/>
<protein>
    <submittedName>
        <fullName evidence="1">Uncharacterized protein</fullName>
    </submittedName>
</protein>
<gene>
    <name evidence="1" type="ORF">OG442_19090</name>
</gene>
<reference evidence="1" key="1">
    <citation type="submission" date="2022-10" db="EMBL/GenBank/DDBJ databases">
        <title>The complete genomes of actinobacterial strains from the NBC collection.</title>
        <authorList>
            <person name="Joergensen T.S."/>
            <person name="Alvarez Arevalo M."/>
            <person name="Sterndorff E.B."/>
            <person name="Faurdal D."/>
            <person name="Vuksanovic O."/>
            <person name="Mourched A.-S."/>
            <person name="Charusanti P."/>
            <person name="Shaw S."/>
            <person name="Blin K."/>
            <person name="Weber T."/>
        </authorList>
    </citation>
    <scope>NUCLEOTIDE SEQUENCE</scope>
    <source>
        <strain evidence="1">NBC_01432</strain>
    </source>
</reference>
<organism evidence="1 2">
    <name type="scientific">Streptomyces niveus</name>
    <name type="common">Streptomyces spheroides</name>
    <dbReference type="NCBI Taxonomy" id="193462"/>
    <lineage>
        <taxon>Bacteria</taxon>
        <taxon>Bacillati</taxon>
        <taxon>Actinomycetota</taxon>
        <taxon>Actinomycetes</taxon>
        <taxon>Kitasatosporales</taxon>
        <taxon>Streptomycetaceae</taxon>
        <taxon>Streptomyces</taxon>
    </lineage>
</organism>